<dbReference type="EC" id="5.2.1.8" evidence="4"/>
<keyword evidence="7" id="KW-1185">Reference proteome</keyword>
<evidence type="ECO:0000313" key="7">
    <source>
        <dbReference type="Proteomes" id="UP001597440"/>
    </source>
</evidence>
<comment type="similarity">
    <text evidence="4">Belongs to the FKBP-type PPIase family.</text>
</comment>
<evidence type="ECO:0000256" key="2">
    <source>
        <dbReference type="ARBA" id="ARBA00023110"/>
    </source>
</evidence>
<dbReference type="Pfam" id="PF00254">
    <property type="entry name" value="FKBP_C"/>
    <property type="match status" value="1"/>
</dbReference>
<feature type="domain" description="PPIase FKBP-type" evidence="5">
    <location>
        <begin position="112"/>
        <end position="220"/>
    </location>
</feature>
<protein>
    <recommendedName>
        <fullName evidence="4">Peptidyl-prolyl cis-trans isomerase</fullName>
        <ecNumber evidence="4">5.2.1.8</ecNumber>
    </recommendedName>
</protein>
<dbReference type="PROSITE" id="PS51257">
    <property type="entry name" value="PROKAR_LIPOPROTEIN"/>
    <property type="match status" value="1"/>
</dbReference>
<accession>A0ABW5KYE1</accession>
<name>A0ABW5KYE1_9SPHI</name>
<comment type="catalytic activity">
    <reaction evidence="1 3 4">
        <text>[protein]-peptidylproline (omega=180) = [protein]-peptidylproline (omega=0)</text>
        <dbReference type="Rhea" id="RHEA:16237"/>
        <dbReference type="Rhea" id="RHEA-COMP:10747"/>
        <dbReference type="Rhea" id="RHEA-COMP:10748"/>
        <dbReference type="ChEBI" id="CHEBI:83833"/>
        <dbReference type="ChEBI" id="CHEBI:83834"/>
        <dbReference type="EC" id="5.2.1.8"/>
    </reaction>
</comment>
<evidence type="ECO:0000256" key="1">
    <source>
        <dbReference type="ARBA" id="ARBA00000971"/>
    </source>
</evidence>
<keyword evidence="3 4" id="KW-0413">Isomerase</keyword>
<dbReference type="InterPro" id="IPR046357">
    <property type="entry name" value="PPIase_dom_sf"/>
</dbReference>
<reference evidence="7" key="1">
    <citation type="journal article" date="2019" name="Int. J. Syst. Evol. Microbiol.">
        <title>The Global Catalogue of Microorganisms (GCM) 10K type strain sequencing project: providing services to taxonomists for standard genome sequencing and annotation.</title>
        <authorList>
            <consortium name="The Broad Institute Genomics Platform"/>
            <consortium name="The Broad Institute Genome Sequencing Center for Infectious Disease"/>
            <person name="Wu L."/>
            <person name="Ma J."/>
        </authorList>
    </citation>
    <scope>NUCLEOTIDE SEQUENCE [LARGE SCALE GENOMIC DNA]</scope>
    <source>
        <strain evidence="7">KCTC 52298</strain>
    </source>
</reference>
<organism evidence="6 7">
    <name type="scientific">Sphingobacterium tabacisoli</name>
    <dbReference type="NCBI Taxonomy" id="2044855"/>
    <lineage>
        <taxon>Bacteria</taxon>
        <taxon>Pseudomonadati</taxon>
        <taxon>Bacteroidota</taxon>
        <taxon>Sphingobacteriia</taxon>
        <taxon>Sphingobacteriales</taxon>
        <taxon>Sphingobacteriaceae</taxon>
        <taxon>Sphingobacterium</taxon>
    </lineage>
</organism>
<gene>
    <name evidence="6" type="ORF">ACFSQW_05045</name>
</gene>
<dbReference type="Gene3D" id="3.10.50.40">
    <property type="match status" value="1"/>
</dbReference>
<dbReference type="SUPFAM" id="SSF54534">
    <property type="entry name" value="FKBP-like"/>
    <property type="match status" value="1"/>
</dbReference>
<comment type="caution">
    <text evidence="6">The sequence shown here is derived from an EMBL/GenBank/DDBJ whole genome shotgun (WGS) entry which is preliminary data.</text>
</comment>
<dbReference type="Proteomes" id="UP001597440">
    <property type="component" value="Unassembled WGS sequence"/>
</dbReference>
<evidence type="ECO:0000313" key="6">
    <source>
        <dbReference type="EMBL" id="MFD2553744.1"/>
    </source>
</evidence>
<dbReference type="PROSITE" id="PS50059">
    <property type="entry name" value="FKBP_PPIASE"/>
    <property type="match status" value="1"/>
</dbReference>
<evidence type="ECO:0000256" key="3">
    <source>
        <dbReference type="PROSITE-ProRule" id="PRU00277"/>
    </source>
</evidence>
<dbReference type="EMBL" id="JBHULD010000007">
    <property type="protein sequence ID" value="MFD2553744.1"/>
    <property type="molecule type" value="Genomic_DNA"/>
</dbReference>
<keyword evidence="2 3" id="KW-0697">Rotamase</keyword>
<evidence type="ECO:0000256" key="4">
    <source>
        <dbReference type="RuleBase" id="RU003915"/>
    </source>
</evidence>
<dbReference type="InterPro" id="IPR001179">
    <property type="entry name" value="PPIase_FKBP_dom"/>
</dbReference>
<proteinExistence type="inferred from homology"/>
<dbReference type="RefSeq" id="WP_210355531.1">
    <property type="nucleotide sequence ID" value="NZ_JAEQMU010000005.1"/>
</dbReference>
<evidence type="ECO:0000259" key="5">
    <source>
        <dbReference type="PROSITE" id="PS50059"/>
    </source>
</evidence>
<dbReference type="GO" id="GO:0003755">
    <property type="term" value="F:peptidyl-prolyl cis-trans isomerase activity"/>
    <property type="evidence" value="ECO:0007669"/>
    <property type="project" value="UniProtKB-EC"/>
</dbReference>
<sequence length="220" mass="25057">MKNLFKTVLFAAVGAAVFVSCNSKNEYDIEGERQRILEQEKLIDAQLSKERIEIENYVSNHFTNAIEDTTKYPFQVLDKKNVKRGIWFEVISEPTDDSYEYKLNSNQTNVVFPTWKLKYKVNLLNNETPVQSDLEGSEYNLATGSNSNLFTNAWIISLFPAKYKINGNDINYVGLTAKGQKKGSKIRVIVPSIYAYGSKSQEKIPANSPLVYEFEVLSIQ</sequence>